<dbReference type="InterPro" id="IPR036343">
    <property type="entry name" value="GluRdtase_N_sf"/>
</dbReference>
<gene>
    <name evidence="2" type="ORF">SAMN02745249_00408</name>
</gene>
<protein>
    <submittedName>
        <fullName evidence="2">Glutamyl-tRNAGlu reductase, N-terminal domain</fullName>
    </submittedName>
</protein>
<organism evidence="2 3">
    <name type="scientific">Atopostipes suicloacalis DSM 15692</name>
    <dbReference type="NCBI Taxonomy" id="1121025"/>
    <lineage>
        <taxon>Bacteria</taxon>
        <taxon>Bacillati</taxon>
        <taxon>Bacillota</taxon>
        <taxon>Bacilli</taxon>
        <taxon>Lactobacillales</taxon>
        <taxon>Carnobacteriaceae</taxon>
        <taxon>Atopostipes</taxon>
    </lineage>
</organism>
<dbReference type="GO" id="GO:0050661">
    <property type="term" value="F:NADP binding"/>
    <property type="evidence" value="ECO:0007669"/>
    <property type="project" value="InterPro"/>
</dbReference>
<dbReference type="Pfam" id="PF05201">
    <property type="entry name" value="GlutR_N"/>
    <property type="match status" value="1"/>
</dbReference>
<name>A0A1M4TEF1_9LACT</name>
<dbReference type="GO" id="GO:0008883">
    <property type="term" value="F:glutamyl-tRNA reductase activity"/>
    <property type="evidence" value="ECO:0007669"/>
    <property type="project" value="InterPro"/>
</dbReference>
<proteinExistence type="predicted"/>
<dbReference type="GO" id="GO:0019353">
    <property type="term" value="P:protoporphyrinogen IX biosynthetic process from glutamate"/>
    <property type="evidence" value="ECO:0007669"/>
    <property type="project" value="TreeGrafter"/>
</dbReference>
<sequence>MKLLMYGVNKETIMKEDVNKYRLFGEQKKIQMNDIRKIDGVEEIIILTNDFRNEYYLYVDETIFSHGDFLRYIADKTDKNLQEIILETYSMFNEDVLRHLYEITCGYLSEPVGSFDVLNSVEKAVNYANRLHTGGEILYKLFEEAIQLSYSFKLNDETQPLNMSEISKYLYLLKKKMKTLAKKDFLISGNPFEIGYLTKLLLLADAQTITILQEDEKDSLKQVERLSTRLTDAEAAKVFAATSKSLYYRLSKTDAVICDFSKIDLFNKKMVEEIAIMRQTKKIQYLIDTSKQPIKEMTKDNLDIHVIDPTINVSYNDEQLNNAIIVLEEEIQTRIEKFMKHFEELRMDKEQKITQ</sequence>
<dbReference type="PANTHER" id="PTHR43013:SF1">
    <property type="entry name" value="GLUTAMYL-TRNA REDUCTASE"/>
    <property type="match status" value="1"/>
</dbReference>
<reference evidence="2 3" key="1">
    <citation type="submission" date="2016-11" db="EMBL/GenBank/DDBJ databases">
        <authorList>
            <person name="Jaros S."/>
            <person name="Januszkiewicz K."/>
            <person name="Wedrychowicz H."/>
        </authorList>
    </citation>
    <scope>NUCLEOTIDE SEQUENCE [LARGE SCALE GENOMIC DNA]</scope>
    <source>
        <strain evidence="2 3">DSM 15692</strain>
    </source>
</reference>
<dbReference type="OrthoDB" id="110209at2"/>
<dbReference type="AlphaFoldDB" id="A0A1M4TEF1"/>
<dbReference type="Proteomes" id="UP000184128">
    <property type="component" value="Unassembled WGS sequence"/>
</dbReference>
<keyword evidence="3" id="KW-1185">Reference proteome</keyword>
<accession>A0A1M4TEF1</accession>
<dbReference type="PANTHER" id="PTHR43013">
    <property type="entry name" value="GLUTAMYL-TRNA REDUCTASE"/>
    <property type="match status" value="1"/>
</dbReference>
<evidence type="ECO:0000313" key="2">
    <source>
        <dbReference type="EMBL" id="SHE42734.1"/>
    </source>
</evidence>
<dbReference type="RefSeq" id="WP_073295537.1">
    <property type="nucleotide sequence ID" value="NZ_FQUF01000005.1"/>
</dbReference>
<evidence type="ECO:0000259" key="1">
    <source>
        <dbReference type="Pfam" id="PF05201"/>
    </source>
</evidence>
<evidence type="ECO:0000313" key="3">
    <source>
        <dbReference type="Proteomes" id="UP000184128"/>
    </source>
</evidence>
<dbReference type="InterPro" id="IPR015895">
    <property type="entry name" value="4pyrrol_synth_GluRdtase_N"/>
</dbReference>
<dbReference type="Gene3D" id="3.30.460.30">
    <property type="entry name" value="Glutamyl-tRNA reductase, N-terminal domain"/>
    <property type="match status" value="1"/>
</dbReference>
<dbReference type="EMBL" id="FQUF01000005">
    <property type="protein sequence ID" value="SHE42734.1"/>
    <property type="molecule type" value="Genomic_DNA"/>
</dbReference>
<dbReference type="SUPFAM" id="SSF69742">
    <property type="entry name" value="Glutamyl tRNA-reductase catalytic, N-terminal domain"/>
    <property type="match status" value="1"/>
</dbReference>
<dbReference type="STRING" id="1121025.SAMN02745249_00408"/>
<feature type="domain" description="Glutamyl-tRNA reductase N-terminal" evidence="1">
    <location>
        <begin position="7"/>
        <end position="149"/>
    </location>
</feature>